<dbReference type="SUPFAM" id="SSF52833">
    <property type="entry name" value="Thioredoxin-like"/>
    <property type="match status" value="1"/>
</dbReference>
<reference evidence="3 4" key="1">
    <citation type="submission" date="2019-03" db="EMBL/GenBank/DDBJ databases">
        <title>Genomic Encyclopedia of Type Strains, Phase IV (KMG-IV): sequencing the most valuable type-strain genomes for metagenomic binning, comparative biology and taxonomic classification.</title>
        <authorList>
            <person name="Goeker M."/>
        </authorList>
    </citation>
    <scope>NUCLEOTIDE SEQUENCE [LARGE SCALE GENOMIC DNA]</scope>
    <source>
        <strain evidence="3 4">DSM 103792</strain>
    </source>
</reference>
<dbReference type="InterPro" id="IPR010987">
    <property type="entry name" value="Glutathione-S-Trfase_C-like"/>
</dbReference>
<dbReference type="GO" id="GO:0016740">
    <property type="term" value="F:transferase activity"/>
    <property type="evidence" value="ECO:0007669"/>
    <property type="project" value="UniProtKB-KW"/>
</dbReference>
<dbReference type="PROSITE" id="PS50404">
    <property type="entry name" value="GST_NTER"/>
    <property type="match status" value="1"/>
</dbReference>
<dbReference type="Pfam" id="PF13417">
    <property type="entry name" value="GST_N_3"/>
    <property type="match status" value="1"/>
</dbReference>
<keyword evidence="4" id="KW-1185">Reference proteome</keyword>
<gene>
    <name evidence="3" type="ORF">EV696_102364</name>
</gene>
<dbReference type="EMBL" id="SNYM01000002">
    <property type="protein sequence ID" value="TDQ50681.1"/>
    <property type="molecule type" value="Genomic_DNA"/>
</dbReference>
<feature type="domain" description="GST C-terminal" evidence="2">
    <location>
        <begin position="84"/>
        <end position="200"/>
    </location>
</feature>
<dbReference type="RefSeq" id="WP_133588056.1">
    <property type="nucleotide sequence ID" value="NZ_CP037953.1"/>
</dbReference>
<evidence type="ECO:0000313" key="4">
    <source>
        <dbReference type="Proteomes" id="UP000295375"/>
    </source>
</evidence>
<evidence type="ECO:0000313" key="3">
    <source>
        <dbReference type="EMBL" id="TDQ50681.1"/>
    </source>
</evidence>
<dbReference type="Pfam" id="PF00043">
    <property type="entry name" value="GST_C"/>
    <property type="match status" value="1"/>
</dbReference>
<sequence>MYTLYEMAASGNCYKCRLAMTQLHIPFERVEVNLQGGEQYGPAFKAMNLNSKVPVLKIDAQRALPESNAILCFVAEGRALMPSSPWAKAQVMQWLFFEQYSHEPYIATVRFWKAFSGAPERFAADIARCMPRGYKALDVMEQHLSRNVFFADNIYTIADIALYAYTHCAADGGYDLHAYPHIRRWLHRVEQTADFVPLKA</sequence>
<dbReference type="InterPro" id="IPR036249">
    <property type="entry name" value="Thioredoxin-like_sf"/>
</dbReference>
<dbReference type="SFLD" id="SFLDG01151">
    <property type="entry name" value="Main.2:_Nu-like"/>
    <property type="match status" value="1"/>
</dbReference>
<dbReference type="InterPro" id="IPR004046">
    <property type="entry name" value="GST_C"/>
</dbReference>
<feature type="domain" description="GST N-terminal" evidence="1">
    <location>
        <begin position="1"/>
        <end position="82"/>
    </location>
</feature>
<dbReference type="SFLD" id="SFLDG00358">
    <property type="entry name" value="Main_(cytGST)"/>
    <property type="match status" value="1"/>
</dbReference>
<evidence type="ECO:0000259" key="2">
    <source>
        <dbReference type="PROSITE" id="PS50405"/>
    </source>
</evidence>
<evidence type="ECO:0000259" key="1">
    <source>
        <dbReference type="PROSITE" id="PS50404"/>
    </source>
</evidence>
<comment type="caution">
    <text evidence="3">The sequence shown here is derived from an EMBL/GenBank/DDBJ whole genome shotgun (WGS) entry which is preliminary data.</text>
</comment>
<dbReference type="PROSITE" id="PS50405">
    <property type="entry name" value="GST_CTER"/>
    <property type="match status" value="1"/>
</dbReference>
<dbReference type="Proteomes" id="UP000295375">
    <property type="component" value="Unassembled WGS sequence"/>
</dbReference>
<dbReference type="Gene3D" id="1.20.1050.10">
    <property type="match status" value="1"/>
</dbReference>
<dbReference type="OrthoDB" id="9797500at2"/>
<dbReference type="InterPro" id="IPR004045">
    <property type="entry name" value="Glutathione_S-Trfase_N"/>
</dbReference>
<dbReference type="SUPFAM" id="SSF47616">
    <property type="entry name" value="GST C-terminal domain-like"/>
    <property type="match status" value="1"/>
</dbReference>
<dbReference type="PANTHER" id="PTHR44051">
    <property type="entry name" value="GLUTATHIONE S-TRANSFERASE-RELATED"/>
    <property type="match status" value="1"/>
</dbReference>
<organism evidence="3 4">
    <name type="scientific">Permianibacter aggregans</name>
    <dbReference type="NCBI Taxonomy" id="1510150"/>
    <lineage>
        <taxon>Bacteria</taxon>
        <taxon>Pseudomonadati</taxon>
        <taxon>Pseudomonadota</taxon>
        <taxon>Gammaproteobacteria</taxon>
        <taxon>Pseudomonadales</taxon>
        <taxon>Pseudomonadaceae</taxon>
        <taxon>Permianibacter</taxon>
    </lineage>
</organism>
<proteinExistence type="predicted"/>
<dbReference type="InterPro" id="IPR040079">
    <property type="entry name" value="Glutathione_S-Trfase"/>
</dbReference>
<dbReference type="AlphaFoldDB" id="A0A4R6UU22"/>
<accession>A0A4R6UU22</accession>
<dbReference type="SFLD" id="SFLDS00019">
    <property type="entry name" value="Glutathione_Transferase_(cytos"/>
    <property type="match status" value="1"/>
</dbReference>
<name>A0A4R6UU22_9GAMM</name>
<protein>
    <submittedName>
        <fullName evidence="3">Glutathione S-transferase</fullName>
    </submittedName>
</protein>
<keyword evidence="3" id="KW-0808">Transferase</keyword>
<dbReference type="InterPro" id="IPR036282">
    <property type="entry name" value="Glutathione-S-Trfase_C_sf"/>
</dbReference>
<dbReference type="PANTHER" id="PTHR44051:SF2">
    <property type="entry name" value="HYPOTHETICAL GLUTATHIONE S-TRANSFERASE LIKE PROTEIN"/>
    <property type="match status" value="1"/>
</dbReference>
<dbReference type="Gene3D" id="3.40.30.10">
    <property type="entry name" value="Glutaredoxin"/>
    <property type="match status" value="1"/>
</dbReference>